<dbReference type="PANTHER" id="PTHR43280">
    <property type="entry name" value="ARAC-FAMILY TRANSCRIPTIONAL REGULATOR"/>
    <property type="match status" value="1"/>
</dbReference>
<keyword evidence="3" id="KW-0804">Transcription</keyword>
<dbReference type="PRINTS" id="PR00032">
    <property type="entry name" value="HTHARAC"/>
</dbReference>
<evidence type="ECO:0000256" key="3">
    <source>
        <dbReference type="ARBA" id="ARBA00023163"/>
    </source>
</evidence>
<dbReference type="InterPro" id="IPR020449">
    <property type="entry name" value="Tscrpt_reg_AraC-type_HTH"/>
</dbReference>
<dbReference type="Gene3D" id="1.10.10.60">
    <property type="entry name" value="Homeodomain-like"/>
    <property type="match status" value="2"/>
</dbReference>
<proteinExistence type="predicted"/>
<dbReference type="Proteomes" id="UP001596411">
    <property type="component" value="Unassembled WGS sequence"/>
</dbReference>
<keyword evidence="1" id="KW-0805">Transcription regulation</keyword>
<gene>
    <name evidence="5" type="ORF">ACFQH5_12520</name>
</gene>
<dbReference type="InterPro" id="IPR018060">
    <property type="entry name" value="HTH_AraC"/>
</dbReference>
<dbReference type="SMART" id="SM00342">
    <property type="entry name" value="HTH_ARAC"/>
    <property type="match status" value="1"/>
</dbReference>
<name>A0ABW2F0F7_9GAMM</name>
<evidence type="ECO:0000313" key="5">
    <source>
        <dbReference type="EMBL" id="MFC7090372.1"/>
    </source>
</evidence>
<dbReference type="EMBL" id="JBHSZP010000026">
    <property type="protein sequence ID" value="MFC7090372.1"/>
    <property type="molecule type" value="Genomic_DNA"/>
</dbReference>
<dbReference type="InterPro" id="IPR018062">
    <property type="entry name" value="HTH_AraC-typ_CS"/>
</dbReference>
<dbReference type="SUPFAM" id="SSF46689">
    <property type="entry name" value="Homeodomain-like"/>
    <property type="match status" value="2"/>
</dbReference>
<evidence type="ECO:0000256" key="1">
    <source>
        <dbReference type="ARBA" id="ARBA00023015"/>
    </source>
</evidence>
<dbReference type="RefSeq" id="WP_346060623.1">
    <property type="nucleotide sequence ID" value="NZ_BAAADR010000001.1"/>
</dbReference>
<evidence type="ECO:0000259" key="4">
    <source>
        <dbReference type="PROSITE" id="PS01124"/>
    </source>
</evidence>
<comment type="caution">
    <text evidence="5">The sequence shown here is derived from an EMBL/GenBank/DDBJ whole genome shotgun (WGS) entry which is preliminary data.</text>
</comment>
<dbReference type="PANTHER" id="PTHR43280:SF2">
    <property type="entry name" value="HTH-TYPE TRANSCRIPTIONAL REGULATOR EXSA"/>
    <property type="match status" value="1"/>
</dbReference>
<keyword evidence="2" id="KW-0238">DNA-binding</keyword>
<organism evidence="5 6">
    <name type="scientific">Halomonas salifodinae</name>
    <dbReference type="NCBI Taxonomy" id="438745"/>
    <lineage>
        <taxon>Bacteria</taxon>
        <taxon>Pseudomonadati</taxon>
        <taxon>Pseudomonadota</taxon>
        <taxon>Gammaproteobacteria</taxon>
        <taxon>Oceanospirillales</taxon>
        <taxon>Halomonadaceae</taxon>
        <taxon>Halomonas</taxon>
    </lineage>
</organism>
<evidence type="ECO:0000256" key="2">
    <source>
        <dbReference type="ARBA" id="ARBA00023125"/>
    </source>
</evidence>
<sequence>MMLDDRVTAEIRAAELWLDNTTTQACTISELATYLGYSESHIRRHFLRHFGMGPARYRNTLRLERTASLLLRSRARVIDIATSCGFRSHAIFSRAFQHHFGISPSGFRRRHDTPATKGPHHTVSVAQRPAISLWAIRHYGLPNPPSLPHLWQQYRGIPSTPKAPLLEGAAFLLPDDPAITPRHRQRVDIGLQGTHPWPPSPYHRRLTCPGTLAASIAFDDLALLPILHAYLLDHWLPHQPWAYNADPVRVIQHGQPQHFELQLPLDRGEP</sequence>
<accession>A0ABW2F0F7</accession>
<evidence type="ECO:0000313" key="6">
    <source>
        <dbReference type="Proteomes" id="UP001596411"/>
    </source>
</evidence>
<feature type="domain" description="HTH araC/xylS-type" evidence="4">
    <location>
        <begin position="12"/>
        <end position="110"/>
    </location>
</feature>
<dbReference type="PROSITE" id="PS00041">
    <property type="entry name" value="HTH_ARAC_FAMILY_1"/>
    <property type="match status" value="1"/>
</dbReference>
<dbReference type="InterPro" id="IPR009057">
    <property type="entry name" value="Homeodomain-like_sf"/>
</dbReference>
<keyword evidence="6" id="KW-1185">Reference proteome</keyword>
<dbReference type="PROSITE" id="PS01124">
    <property type="entry name" value="HTH_ARAC_FAMILY_2"/>
    <property type="match status" value="1"/>
</dbReference>
<reference evidence="6" key="1">
    <citation type="journal article" date="2019" name="Int. J. Syst. Evol. Microbiol.">
        <title>The Global Catalogue of Microorganisms (GCM) 10K type strain sequencing project: providing services to taxonomists for standard genome sequencing and annotation.</title>
        <authorList>
            <consortium name="The Broad Institute Genomics Platform"/>
            <consortium name="The Broad Institute Genome Sequencing Center for Infectious Disease"/>
            <person name="Wu L."/>
            <person name="Ma J."/>
        </authorList>
    </citation>
    <scope>NUCLEOTIDE SEQUENCE [LARGE SCALE GENOMIC DNA]</scope>
    <source>
        <strain evidence="6">CGMCC 1.13666</strain>
    </source>
</reference>
<protein>
    <submittedName>
        <fullName evidence="5">Helix-turn-helix transcriptional regulator</fullName>
    </submittedName>
</protein>
<dbReference type="Pfam" id="PF12833">
    <property type="entry name" value="HTH_18"/>
    <property type="match status" value="1"/>
</dbReference>